<protein>
    <recommendedName>
        <fullName evidence="5">Replication restart DNA helicase PriA</fullName>
    </recommendedName>
</protein>
<evidence type="ECO:0008006" key="5">
    <source>
        <dbReference type="Google" id="ProtNLM"/>
    </source>
</evidence>
<proteinExistence type="predicted"/>
<keyword evidence="2" id="KW-0472">Membrane</keyword>
<dbReference type="PANTHER" id="PTHR37826">
    <property type="entry name" value="FLOTILLIN BAND_7_5 DOMAIN PROTEIN"/>
    <property type="match status" value="1"/>
</dbReference>
<evidence type="ECO:0000313" key="3">
    <source>
        <dbReference type="EMBL" id="CDD58770.1"/>
    </source>
</evidence>
<keyword evidence="2" id="KW-0812">Transmembrane</keyword>
<organism evidence="3 4">
    <name type="scientific">Bacteroides pectinophilus CAG:437</name>
    <dbReference type="NCBI Taxonomy" id="1263051"/>
    <lineage>
        <taxon>Bacteria</taxon>
        <taxon>Bacillati</taxon>
        <taxon>Bacillota</taxon>
        <taxon>Clostridia</taxon>
        <taxon>Eubacteriales</taxon>
    </lineage>
</organism>
<sequence length="358" mass="40301">MSETITYKCPGCGTVMVFDPDTQMLACPSCQESCTVNEYLAKYGNPQAGNPQAGSYDNSGSSDDSGDQPEMKVYHCTSCGAELVSDEYTSATICGFCGNPTLVADRLEGEFKPKLIIPFKLDKDTAVEKFRAWTRKGPLTPGTLRSDSMIDKLTGIYVPFWCYDVHSTDSMHGTGLIVSREDHADYYYTVTQYYDVAREVSARFEKIPADASEKMNDDDMDKLEPFNYSELRKFEMPYLSGYLSERYNYTAEEMFDRIYKRTNSYIKEAADKTLTGYSSVTSRTDTPNSRITARYYALLPVWMLNYRYNGKDYTFLMNGQTGKIVADRPVSTGRSVAAFMITFVVTLIIAMIGGVVLW</sequence>
<dbReference type="PANTHER" id="PTHR37826:SF3">
    <property type="entry name" value="J DOMAIN-CONTAINING PROTEIN"/>
    <property type="match status" value="1"/>
</dbReference>
<comment type="caution">
    <text evidence="3">The sequence shown here is derived from an EMBL/GenBank/DDBJ whole genome shotgun (WGS) entry which is preliminary data.</text>
</comment>
<name>R7AK55_9FIRM</name>
<feature type="compositionally biased region" description="Low complexity" evidence="1">
    <location>
        <begin position="54"/>
        <end position="63"/>
    </location>
</feature>
<dbReference type="Proteomes" id="UP000018141">
    <property type="component" value="Unassembled WGS sequence"/>
</dbReference>
<evidence type="ECO:0000256" key="2">
    <source>
        <dbReference type="SAM" id="Phobius"/>
    </source>
</evidence>
<feature type="region of interest" description="Disordered" evidence="1">
    <location>
        <begin position="50"/>
        <end position="69"/>
    </location>
</feature>
<dbReference type="AlphaFoldDB" id="R7AK55"/>
<evidence type="ECO:0000313" key="4">
    <source>
        <dbReference type="Proteomes" id="UP000018141"/>
    </source>
</evidence>
<dbReference type="EMBL" id="CBHH010000059">
    <property type="protein sequence ID" value="CDD58770.1"/>
    <property type="molecule type" value="Genomic_DNA"/>
</dbReference>
<accession>R7AK55</accession>
<keyword evidence="2" id="KW-1133">Transmembrane helix</keyword>
<dbReference type="Gene3D" id="2.20.28.30">
    <property type="entry name" value="RNA polymerase ii, chain L"/>
    <property type="match status" value="1"/>
</dbReference>
<feature type="transmembrane region" description="Helical" evidence="2">
    <location>
        <begin position="336"/>
        <end position="357"/>
    </location>
</feature>
<evidence type="ECO:0000256" key="1">
    <source>
        <dbReference type="SAM" id="MobiDB-lite"/>
    </source>
</evidence>
<reference evidence="3" key="1">
    <citation type="submission" date="2012-11" db="EMBL/GenBank/DDBJ databases">
        <title>Dependencies among metagenomic species, viruses, plasmids and units of genetic variation.</title>
        <authorList>
            <person name="Nielsen H.B."/>
            <person name="Almeida M."/>
            <person name="Juncker A.S."/>
            <person name="Rasmussen S."/>
            <person name="Li J."/>
            <person name="Sunagawa S."/>
            <person name="Plichta D."/>
            <person name="Gautier L."/>
            <person name="Le Chatelier E."/>
            <person name="Peletier E."/>
            <person name="Bonde I."/>
            <person name="Nielsen T."/>
            <person name="Manichanh C."/>
            <person name="Arumugam M."/>
            <person name="Batto J."/>
            <person name="Santos M.B.Q.D."/>
            <person name="Blom N."/>
            <person name="Borruel N."/>
            <person name="Burgdorf K.S."/>
            <person name="Boumezbeur F."/>
            <person name="Casellas F."/>
            <person name="Dore J."/>
            <person name="Guarner F."/>
            <person name="Hansen T."/>
            <person name="Hildebrand F."/>
            <person name="Kaas R.S."/>
            <person name="Kennedy S."/>
            <person name="Kristiansen K."/>
            <person name="Kultima J.R."/>
            <person name="Leonard P."/>
            <person name="Levenez F."/>
            <person name="Lund O."/>
            <person name="Moumen B."/>
            <person name="Le Paslier D."/>
            <person name="Pons N."/>
            <person name="Pedersen O."/>
            <person name="Prifti E."/>
            <person name="Qin J."/>
            <person name="Raes J."/>
            <person name="Tap J."/>
            <person name="Tims S."/>
            <person name="Ussery D.W."/>
            <person name="Yamada T."/>
            <person name="MetaHit consortium"/>
            <person name="Renault P."/>
            <person name="Sicheritz-Ponten T."/>
            <person name="Bork P."/>
            <person name="Wang J."/>
            <person name="Brunak S."/>
            <person name="Ehrlich S.D."/>
        </authorList>
    </citation>
    <scope>NUCLEOTIDE SEQUENCE [LARGE SCALE GENOMIC DNA]</scope>
</reference>
<gene>
    <name evidence="3" type="ORF">BN656_02224</name>
</gene>